<keyword evidence="2" id="KW-1185">Reference proteome</keyword>
<name>A0A9D3Z0P1_DREPO</name>
<reference evidence="1" key="2">
    <citation type="submission" date="2020-11" db="EMBL/GenBank/DDBJ databases">
        <authorList>
            <person name="McCartney M.A."/>
            <person name="Auch B."/>
            <person name="Kono T."/>
            <person name="Mallez S."/>
            <person name="Becker A."/>
            <person name="Gohl D.M."/>
            <person name="Silverstein K.A.T."/>
            <person name="Koren S."/>
            <person name="Bechman K.B."/>
            <person name="Herman A."/>
            <person name="Abrahante J.E."/>
            <person name="Garbe J."/>
        </authorList>
    </citation>
    <scope>NUCLEOTIDE SEQUENCE</scope>
    <source>
        <strain evidence="1">Duluth1</strain>
        <tissue evidence="1">Whole animal</tissue>
    </source>
</reference>
<dbReference type="AlphaFoldDB" id="A0A9D3Z0P1"/>
<protein>
    <submittedName>
        <fullName evidence="1">Uncharacterized protein</fullName>
    </submittedName>
</protein>
<accession>A0A9D3Z0P1</accession>
<evidence type="ECO:0000313" key="2">
    <source>
        <dbReference type="Proteomes" id="UP000828390"/>
    </source>
</evidence>
<evidence type="ECO:0000313" key="1">
    <source>
        <dbReference type="EMBL" id="KAH3710593.1"/>
    </source>
</evidence>
<reference evidence="1" key="1">
    <citation type="journal article" date="2019" name="bioRxiv">
        <title>The Genome of the Zebra Mussel, Dreissena polymorpha: A Resource for Invasive Species Research.</title>
        <authorList>
            <person name="McCartney M.A."/>
            <person name="Auch B."/>
            <person name="Kono T."/>
            <person name="Mallez S."/>
            <person name="Zhang Y."/>
            <person name="Obille A."/>
            <person name="Becker A."/>
            <person name="Abrahante J.E."/>
            <person name="Garbe J."/>
            <person name="Badalamenti J.P."/>
            <person name="Herman A."/>
            <person name="Mangelson H."/>
            <person name="Liachko I."/>
            <person name="Sullivan S."/>
            <person name="Sone E.D."/>
            <person name="Koren S."/>
            <person name="Silverstein K.A.T."/>
            <person name="Beckman K.B."/>
            <person name="Gohl D.M."/>
        </authorList>
    </citation>
    <scope>NUCLEOTIDE SEQUENCE</scope>
    <source>
        <strain evidence="1">Duluth1</strain>
        <tissue evidence="1">Whole animal</tissue>
    </source>
</reference>
<comment type="caution">
    <text evidence="1">The sequence shown here is derived from an EMBL/GenBank/DDBJ whole genome shotgun (WGS) entry which is preliminary data.</text>
</comment>
<proteinExistence type="predicted"/>
<organism evidence="1 2">
    <name type="scientific">Dreissena polymorpha</name>
    <name type="common">Zebra mussel</name>
    <name type="synonym">Mytilus polymorpha</name>
    <dbReference type="NCBI Taxonomy" id="45954"/>
    <lineage>
        <taxon>Eukaryota</taxon>
        <taxon>Metazoa</taxon>
        <taxon>Spiralia</taxon>
        <taxon>Lophotrochozoa</taxon>
        <taxon>Mollusca</taxon>
        <taxon>Bivalvia</taxon>
        <taxon>Autobranchia</taxon>
        <taxon>Heteroconchia</taxon>
        <taxon>Euheterodonta</taxon>
        <taxon>Imparidentia</taxon>
        <taxon>Neoheterodontei</taxon>
        <taxon>Myida</taxon>
        <taxon>Dreissenoidea</taxon>
        <taxon>Dreissenidae</taxon>
        <taxon>Dreissena</taxon>
    </lineage>
</organism>
<gene>
    <name evidence="1" type="ORF">DPMN_070080</name>
</gene>
<dbReference type="EMBL" id="JAIWYP010000014">
    <property type="protein sequence ID" value="KAH3710593.1"/>
    <property type="molecule type" value="Genomic_DNA"/>
</dbReference>
<sequence length="63" mass="7124">MTTQPVRYGDHDNPWRKPHLSGMVTMTIQPVRNGDHDNPWRKTHLSGMVTVTTPGGNPTCLVW</sequence>
<dbReference type="Proteomes" id="UP000828390">
    <property type="component" value="Unassembled WGS sequence"/>
</dbReference>